<feature type="non-terminal residue" evidence="7">
    <location>
        <position position="142"/>
    </location>
</feature>
<comment type="subcellular location">
    <subcellularLocation>
        <location evidence="1">Cell membrane</location>
        <topology evidence="1">Multi-pass membrane protein</topology>
    </subcellularLocation>
</comment>
<protein>
    <submittedName>
        <fullName evidence="7">Uncharacterized protein</fullName>
    </submittedName>
</protein>
<proteinExistence type="predicted"/>
<dbReference type="PANTHER" id="PTHR30213">
    <property type="entry name" value="INNER MEMBRANE PROTEIN YHJD"/>
    <property type="match status" value="1"/>
</dbReference>
<reference evidence="7" key="1">
    <citation type="submission" date="2018-05" db="EMBL/GenBank/DDBJ databases">
        <authorList>
            <person name="Lanie J.A."/>
            <person name="Ng W.-L."/>
            <person name="Kazmierczak K.M."/>
            <person name="Andrzejewski T.M."/>
            <person name="Davidsen T.M."/>
            <person name="Wayne K.J."/>
            <person name="Tettelin H."/>
            <person name="Glass J.I."/>
            <person name="Rusch D."/>
            <person name="Podicherti R."/>
            <person name="Tsui H.-C.T."/>
            <person name="Winkler M.E."/>
        </authorList>
    </citation>
    <scope>NUCLEOTIDE SEQUENCE</scope>
</reference>
<organism evidence="7">
    <name type="scientific">marine metagenome</name>
    <dbReference type="NCBI Taxonomy" id="408172"/>
    <lineage>
        <taxon>unclassified sequences</taxon>
        <taxon>metagenomes</taxon>
        <taxon>ecological metagenomes</taxon>
    </lineage>
</organism>
<dbReference type="Pfam" id="PF03631">
    <property type="entry name" value="Virul_fac_BrkB"/>
    <property type="match status" value="1"/>
</dbReference>
<keyword evidence="4 6" id="KW-1133">Transmembrane helix</keyword>
<feature type="non-terminal residue" evidence="7">
    <location>
        <position position="1"/>
    </location>
</feature>
<name>A0A382DKV6_9ZZZZ</name>
<sequence length="142" mass="15486">VITNIQKTLDELIWGDRLAPGGLTGQILATTLRYLHAMVRDFFSGQLTMRAMSLVYTTLLSIVPLLAFSFAILKGVGVFNELEPYLDNLLAPLGEQGKNITSQVLALVDNVRGSVLGGIGLAFFLYTAISTVQKVEDSFNYT</sequence>
<keyword evidence="5 6" id="KW-0472">Membrane</keyword>
<evidence type="ECO:0000256" key="6">
    <source>
        <dbReference type="SAM" id="Phobius"/>
    </source>
</evidence>
<accession>A0A382DKV6</accession>
<feature type="transmembrane region" description="Helical" evidence="6">
    <location>
        <begin position="54"/>
        <end position="73"/>
    </location>
</feature>
<evidence type="ECO:0000256" key="5">
    <source>
        <dbReference type="ARBA" id="ARBA00023136"/>
    </source>
</evidence>
<evidence type="ECO:0000256" key="3">
    <source>
        <dbReference type="ARBA" id="ARBA00022692"/>
    </source>
</evidence>
<evidence type="ECO:0000256" key="2">
    <source>
        <dbReference type="ARBA" id="ARBA00022475"/>
    </source>
</evidence>
<gene>
    <name evidence="7" type="ORF">METZ01_LOCUS191107</name>
</gene>
<evidence type="ECO:0000256" key="1">
    <source>
        <dbReference type="ARBA" id="ARBA00004651"/>
    </source>
</evidence>
<keyword evidence="2" id="KW-1003">Cell membrane</keyword>
<evidence type="ECO:0000256" key="4">
    <source>
        <dbReference type="ARBA" id="ARBA00022989"/>
    </source>
</evidence>
<dbReference type="GO" id="GO:0005886">
    <property type="term" value="C:plasma membrane"/>
    <property type="evidence" value="ECO:0007669"/>
    <property type="project" value="UniProtKB-SubCell"/>
</dbReference>
<dbReference type="PANTHER" id="PTHR30213:SF0">
    <property type="entry name" value="UPF0761 MEMBRANE PROTEIN YIHY"/>
    <property type="match status" value="1"/>
</dbReference>
<dbReference type="AlphaFoldDB" id="A0A382DKV6"/>
<feature type="transmembrane region" description="Helical" evidence="6">
    <location>
        <begin position="111"/>
        <end position="129"/>
    </location>
</feature>
<evidence type="ECO:0000313" key="7">
    <source>
        <dbReference type="EMBL" id="SVB38253.1"/>
    </source>
</evidence>
<dbReference type="EMBL" id="UINC01039572">
    <property type="protein sequence ID" value="SVB38253.1"/>
    <property type="molecule type" value="Genomic_DNA"/>
</dbReference>
<dbReference type="InterPro" id="IPR017039">
    <property type="entry name" value="Virul_fac_BrkB"/>
</dbReference>
<keyword evidence="3 6" id="KW-0812">Transmembrane</keyword>